<dbReference type="InterPro" id="IPR036188">
    <property type="entry name" value="FAD/NAD-bd_sf"/>
</dbReference>
<evidence type="ECO:0000256" key="2">
    <source>
        <dbReference type="ARBA" id="ARBA00038825"/>
    </source>
</evidence>
<dbReference type="OrthoDB" id="833207at2"/>
<evidence type="ECO:0000256" key="3">
    <source>
        <dbReference type="ARBA" id="ARBA00040298"/>
    </source>
</evidence>
<evidence type="ECO:0000259" key="4">
    <source>
        <dbReference type="Pfam" id="PF01593"/>
    </source>
</evidence>
<sequence length="543" mass="58398">MSLNSYDTVIIGSGINALVAGAKIAHTGLKVAILEANHDIGGFIASSELLKPGYVHDTYSSWHPLFVTGAAYAELGPELECRGLTYCNTEDAVTASISTTPSGEVRTVVGYRDVAKTVSRFEDPGDRAAYRDMLNEFHHLSNIVFGALGSELSPTNMARLGTRLFRSAKMRGSVRFARTALMSGRSYVRQQFRGWEVDQLWTPWLLHAGLTPDSATGGMMIPVFASSLHEAGLPIVKGGARHFTTAFAKLLDDLGVDIHTGTRVNRIITQAGRAVGVETDNGDRFHATNSVLASVSPQALYQELLADEPSVEVQRGASQRYLQGRAAMQIHLTLSGDVPWSNPDLKDVPLIHLSDGSNSTAVACAQAEASRLPAEPTIVVGQQAVLDSSRAPAGASTLWVQLQEVPYVPKTDASGDLLVEGAWTEELKEQYLQRVLTRIETFAPGFRDLVTASKVISPADLEYFNANAVSGDPYGGSAEIHQNLQWRPFADGPSWNRPVKGLFHIGASVHPGPGLSGGSGYLAAARIEKLTRRRPAFLGGINK</sequence>
<evidence type="ECO:0000256" key="1">
    <source>
        <dbReference type="ARBA" id="ARBA00037217"/>
    </source>
</evidence>
<evidence type="ECO:0000313" key="6">
    <source>
        <dbReference type="Proteomes" id="UP000266615"/>
    </source>
</evidence>
<comment type="function">
    <text evidence="1">Probable oxidoreductase that may play a role as regulator of mitochondrial function.</text>
</comment>
<dbReference type="EMBL" id="QYZP01000001">
    <property type="protein sequence ID" value="RJN32448.1"/>
    <property type="molecule type" value="Genomic_DNA"/>
</dbReference>
<dbReference type="PANTHER" id="PTHR10668">
    <property type="entry name" value="PHYTOENE DEHYDROGENASE"/>
    <property type="match status" value="1"/>
</dbReference>
<dbReference type="GO" id="GO:0016491">
    <property type="term" value="F:oxidoreductase activity"/>
    <property type="evidence" value="ECO:0007669"/>
    <property type="project" value="InterPro"/>
</dbReference>
<dbReference type="AlphaFoldDB" id="A0A3A4F3L4"/>
<protein>
    <recommendedName>
        <fullName evidence="3">Pyridine nucleotide-disulfide oxidoreductase domain-containing protein 2</fullName>
    </recommendedName>
</protein>
<name>A0A3A4F3L4_9MICC</name>
<dbReference type="SUPFAM" id="SSF51905">
    <property type="entry name" value="FAD/NAD(P)-binding domain"/>
    <property type="match status" value="1"/>
</dbReference>
<organism evidence="5 6">
    <name type="scientific">Nesterenkonia natronophila</name>
    <dbReference type="NCBI Taxonomy" id="2174932"/>
    <lineage>
        <taxon>Bacteria</taxon>
        <taxon>Bacillati</taxon>
        <taxon>Actinomycetota</taxon>
        <taxon>Actinomycetes</taxon>
        <taxon>Micrococcales</taxon>
        <taxon>Micrococcaceae</taxon>
        <taxon>Nesterenkonia</taxon>
    </lineage>
</organism>
<keyword evidence="6" id="KW-1185">Reference proteome</keyword>
<comment type="caution">
    <text evidence="5">The sequence shown here is derived from an EMBL/GenBank/DDBJ whole genome shotgun (WGS) entry which is preliminary data.</text>
</comment>
<reference evidence="5 6" key="1">
    <citation type="submission" date="2018-09" db="EMBL/GenBank/DDBJ databases">
        <title>Nesterenkonia natronophila sp. nov., an alkaliphilic actinobacteriume isolated from a soda lake, and emended description of the genus Nesterenkonia.</title>
        <authorList>
            <person name="Menes R.J."/>
            <person name="Iriarte A."/>
        </authorList>
    </citation>
    <scope>NUCLEOTIDE SEQUENCE [LARGE SCALE GENOMIC DNA]</scope>
    <source>
        <strain evidence="5 6">M8</strain>
    </source>
</reference>
<accession>A0A3A4F3L4</accession>
<dbReference type="PANTHER" id="PTHR10668:SF105">
    <property type="entry name" value="DEHYDROGENASE-RELATED"/>
    <property type="match status" value="1"/>
</dbReference>
<dbReference type="Pfam" id="PF01593">
    <property type="entry name" value="Amino_oxidase"/>
    <property type="match status" value="1"/>
</dbReference>
<dbReference type="RefSeq" id="WP_119901494.1">
    <property type="nucleotide sequence ID" value="NZ_QYZP01000001.1"/>
</dbReference>
<dbReference type="Proteomes" id="UP000266615">
    <property type="component" value="Unassembled WGS sequence"/>
</dbReference>
<feature type="domain" description="Amine oxidase" evidence="4">
    <location>
        <begin position="18"/>
        <end position="512"/>
    </location>
</feature>
<dbReference type="InterPro" id="IPR002937">
    <property type="entry name" value="Amino_oxidase"/>
</dbReference>
<evidence type="ECO:0000313" key="5">
    <source>
        <dbReference type="EMBL" id="RJN32448.1"/>
    </source>
</evidence>
<proteinExistence type="predicted"/>
<dbReference type="Gene3D" id="3.50.50.60">
    <property type="entry name" value="FAD/NAD(P)-binding domain"/>
    <property type="match status" value="2"/>
</dbReference>
<gene>
    <name evidence="5" type="ORF">D3250_00930</name>
</gene>
<comment type="subunit">
    <text evidence="2">Interacts with COX5B; this interaction may contribute to localize PYROXD2 to the inner face of the inner mitochondrial membrane.</text>
</comment>